<dbReference type="Gene3D" id="3.40.50.150">
    <property type="entry name" value="Vaccinia Virus protein VP39"/>
    <property type="match status" value="1"/>
</dbReference>
<dbReference type="Pfam" id="PF01555">
    <property type="entry name" value="N6_N4_Mtase"/>
    <property type="match status" value="1"/>
</dbReference>
<dbReference type="GO" id="GO:0003677">
    <property type="term" value="F:DNA binding"/>
    <property type="evidence" value="ECO:0007669"/>
    <property type="project" value="InterPro"/>
</dbReference>
<protein>
    <recommendedName>
        <fullName evidence="3">Methyltransferase</fullName>
        <ecNumber evidence="3">2.1.1.-</ecNumber>
    </recommendedName>
</protein>
<keyword evidence="6" id="KW-1185">Reference proteome</keyword>
<proteinExistence type="inferred from homology"/>
<dbReference type="SUPFAM" id="SSF53335">
    <property type="entry name" value="S-adenosyl-L-methionine-dependent methyltransferases"/>
    <property type="match status" value="1"/>
</dbReference>
<gene>
    <name evidence="5" type="ORF">SAMN05661044_00609</name>
</gene>
<reference evidence="6" key="1">
    <citation type="submission" date="2016-10" db="EMBL/GenBank/DDBJ databases">
        <authorList>
            <person name="Varghese N."/>
            <person name="Submissions S."/>
        </authorList>
    </citation>
    <scope>NUCLEOTIDE SEQUENCE [LARGE SCALE GENOMIC DNA]</scope>
    <source>
        <strain evidence="6">DSM 18733</strain>
    </source>
</reference>
<dbReference type="InterPro" id="IPR002941">
    <property type="entry name" value="DNA_methylase_N4/N6"/>
</dbReference>
<dbReference type="PRINTS" id="PR00508">
    <property type="entry name" value="S21N4MTFRASE"/>
</dbReference>
<keyword evidence="1 5" id="KW-0489">Methyltransferase</keyword>
<dbReference type="STRING" id="407022.SAMN05661044_00609"/>
<dbReference type="OrthoDB" id="9800801at2"/>
<dbReference type="EC" id="2.1.1.-" evidence="3"/>
<dbReference type="GO" id="GO:0032259">
    <property type="term" value="P:methylation"/>
    <property type="evidence" value="ECO:0007669"/>
    <property type="project" value="UniProtKB-KW"/>
</dbReference>
<dbReference type="Proteomes" id="UP000199421">
    <property type="component" value="Unassembled WGS sequence"/>
</dbReference>
<organism evidence="5 6">
    <name type="scientific">Olivibacter domesticus</name>
    <name type="common">Pseudosphingobacterium domesticum</name>
    <dbReference type="NCBI Taxonomy" id="407022"/>
    <lineage>
        <taxon>Bacteria</taxon>
        <taxon>Pseudomonadati</taxon>
        <taxon>Bacteroidota</taxon>
        <taxon>Sphingobacteriia</taxon>
        <taxon>Sphingobacteriales</taxon>
        <taxon>Sphingobacteriaceae</taxon>
        <taxon>Olivibacter</taxon>
    </lineage>
</organism>
<evidence type="ECO:0000259" key="4">
    <source>
        <dbReference type="Pfam" id="PF01555"/>
    </source>
</evidence>
<dbReference type="InterPro" id="IPR029063">
    <property type="entry name" value="SAM-dependent_MTases_sf"/>
</dbReference>
<name>A0A1H7I9J1_OLID1</name>
<evidence type="ECO:0000313" key="5">
    <source>
        <dbReference type="EMBL" id="SEK58417.1"/>
    </source>
</evidence>
<dbReference type="EMBL" id="FOAF01000001">
    <property type="protein sequence ID" value="SEK58417.1"/>
    <property type="molecule type" value="Genomic_DNA"/>
</dbReference>
<sequence length="266" mass="30707">MEDYVNSVIEGDCLRVMKRLADQSIDMVLCDLPYGITNNPWDQIIDLVKLWKEYKRIIKPNGVIILTSAGRFTGQLIESNPQWFKYKIVWLKSKATNFLNANRQLLRRHEDICVFYKNQPVYNPQKIAGAPYDKGVRRDQKTGTYNDFGTSRSINLSGMRFPCDVLVEVEHPIDWLYFVTAEREGNFHPTQKPVDLARWLIRTYTHPGYLLLDNACGGGSFLVAAVLEGRNFIGIELNDQSYHFGKKVDYVAICRQRIEEAAQQHI</sequence>
<dbReference type="AlphaFoldDB" id="A0A1H7I9J1"/>
<evidence type="ECO:0000256" key="1">
    <source>
        <dbReference type="ARBA" id="ARBA00022603"/>
    </source>
</evidence>
<keyword evidence="2 5" id="KW-0808">Transferase</keyword>
<evidence type="ECO:0000256" key="3">
    <source>
        <dbReference type="RuleBase" id="RU362026"/>
    </source>
</evidence>
<accession>A0A1H7I9J1</accession>
<dbReference type="GO" id="GO:0008170">
    <property type="term" value="F:N-methyltransferase activity"/>
    <property type="evidence" value="ECO:0007669"/>
    <property type="project" value="InterPro"/>
</dbReference>
<dbReference type="InterPro" id="IPR001091">
    <property type="entry name" value="RM_Methyltransferase"/>
</dbReference>
<evidence type="ECO:0000313" key="6">
    <source>
        <dbReference type="Proteomes" id="UP000199421"/>
    </source>
</evidence>
<dbReference type="RefSeq" id="WP_093318142.1">
    <property type="nucleotide sequence ID" value="NZ_FOAF01000001.1"/>
</dbReference>
<feature type="domain" description="DNA methylase N-4/N-6" evidence="4">
    <location>
        <begin position="25"/>
        <end position="242"/>
    </location>
</feature>
<evidence type="ECO:0000256" key="2">
    <source>
        <dbReference type="ARBA" id="ARBA00022679"/>
    </source>
</evidence>
<comment type="similarity">
    <text evidence="3">Belongs to the N(4)/N(6)-methyltransferase family.</text>
</comment>